<dbReference type="PANTHER" id="PTHR12395">
    <property type="entry name" value="DOM-3 RELATED"/>
    <property type="match status" value="1"/>
</dbReference>
<name>A0A1D1V2R7_RAMVA</name>
<comment type="caution">
    <text evidence="4">The sequence shown here is derived from an EMBL/GenBank/DDBJ whole genome shotgun (WGS) entry which is preliminary data.</text>
</comment>
<dbReference type="GO" id="GO:0004518">
    <property type="term" value="F:nuclease activity"/>
    <property type="evidence" value="ECO:0007669"/>
    <property type="project" value="UniProtKB-KW"/>
</dbReference>
<evidence type="ECO:0000313" key="4">
    <source>
        <dbReference type="EMBL" id="GAU96106.1"/>
    </source>
</evidence>
<dbReference type="InterPro" id="IPR013961">
    <property type="entry name" value="RAI1"/>
</dbReference>
<keyword evidence="2" id="KW-0378">Hydrolase</keyword>
<dbReference type="PANTHER" id="PTHR12395:SF9">
    <property type="entry name" value="DECAPPING AND EXORIBONUCLEASE PROTEIN"/>
    <property type="match status" value="1"/>
</dbReference>
<feature type="domain" description="RAI1-like" evidence="3">
    <location>
        <begin position="42"/>
        <end position="388"/>
    </location>
</feature>
<keyword evidence="2" id="KW-0539">Nucleus</keyword>
<dbReference type="OrthoDB" id="10051938at2759"/>
<dbReference type="STRING" id="947166.A0A1D1V2R7"/>
<keyword evidence="2" id="KW-0547">Nucleotide-binding</keyword>
<dbReference type="GO" id="GO:0034353">
    <property type="term" value="F:mRNA 5'-diphosphatase activity"/>
    <property type="evidence" value="ECO:0007669"/>
    <property type="project" value="TreeGrafter"/>
</dbReference>
<gene>
    <name evidence="4" type="primary">RvY_07596-1</name>
    <name evidence="4" type="synonym">RvY_07596.1</name>
    <name evidence="4" type="ORF">RvY_07596</name>
</gene>
<dbReference type="GO" id="GO:0046872">
    <property type="term" value="F:metal ion binding"/>
    <property type="evidence" value="ECO:0007669"/>
    <property type="project" value="UniProtKB-KW"/>
</dbReference>
<comment type="similarity">
    <text evidence="1 2">Belongs to the DXO/Dom3Z family.</text>
</comment>
<dbReference type="GO" id="GO:0005829">
    <property type="term" value="C:cytosol"/>
    <property type="evidence" value="ECO:0007669"/>
    <property type="project" value="TreeGrafter"/>
</dbReference>
<evidence type="ECO:0000256" key="1">
    <source>
        <dbReference type="ARBA" id="ARBA00006562"/>
    </source>
</evidence>
<evidence type="ECO:0000259" key="3">
    <source>
        <dbReference type="Pfam" id="PF08652"/>
    </source>
</evidence>
<keyword evidence="5" id="KW-1185">Reference proteome</keyword>
<comment type="cofactor">
    <cofactor evidence="2">
        <name>a divalent metal cation</name>
        <dbReference type="ChEBI" id="CHEBI:60240"/>
    </cofactor>
</comment>
<dbReference type="Proteomes" id="UP000186922">
    <property type="component" value="Unassembled WGS sequence"/>
</dbReference>
<sequence length="397" mass="46260">MARPEKRMKHDRDELPSLRNFPISSLRDVAQFDRSFPSFRLPEEIGTFSLSQLPGSQSKRQYHDDCRALKPLRRRGKGTLVSNISLNLDHGFHSWIRRVKEKGYSEHIDHLLEWILHHPQNFLLFKHKINLVCWRGKLHELMTTPYSQSDRWNNGWIICVCKIDGILYLSSFENDAAAAKRLGQSQQDSKFEYWGFKFEQYMTTDPADREVLKEPVTNFDGFHSVLYSKLGETGILFGGEMDCFDPNLDPKTTSAPATYVELKTSRLLSTDNQRRQFCSQKLLKFWAQSFVAGVPTIVIGFRNDQGNVSQTEELRTQDISKIVKSSGEPWSPAVCVNFLNDFLTFVRRTAVEEYDKAVYRFVWCPGWEKVEFHEEAPDSKWKFIPDWYIRSRPGRPT</sequence>
<dbReference type="GO" id="GO:0000166">
    <property type="term" value="F:nucleotide binding"/>
    <property type="evidence" value="ECO:0007669"/>
    <property type="project" value="UniProtKB-KW"/>
</dbReference>
<dbReference type="GO" id="GO:0003723">
    <property type="term" value="F:RNA binding"/>
    <property type="evidence" value="ECO:0007669"/>
    <property type="project" value="UniProtKB-KW"/>
</dbReference>
<dbReference type="AlphaFoldDB" id="A0A1D1V2R7"/>
<comment type="function">
    <text evidence="2">Decapping enzyme for NAD-capped RNAs: specifically hydrolyzes the nicotinamide adenine dinucleotide (NAD) cap from a subset of RNAs by removing the entire NAD moiety from the 5'-end of an NAD-capped RNA.</text>
</comment>
<reference evidence="4 5" key="1">
    <citation type="journal article" date="2016" name="Nat. Commun.">
        <title>Extremotolerant tardigrade genome and improved radiotolerance of human cultured cells by tardigrade-unique protein.</title>
        <authorList>
            <person name="Hashimoto T."/>
            <person name="Horikawa D.D."/>
            <person name="Saito Y."/>
            <person name="Kuwahara H."/>
            <person name="Kozuka-Hata H."/>
            <person name="Shin-I T."/>
            <person name="Minakuchi Y."/>
            <person name="Ohishi K."/>
            <person name="Motoyama A."/>
            <person name="Aizu T."/>
            <person name="Enomoto A."/>
            <person name="Kondo K."/>
            <person name="Tanaka S."/>
            <person name="Hara Y."/>
            <person name="Koshikawa S."/>
            <person name="Sagara H."/>
            <person name="Miura T."/>
            <person name="Yokobori S."/>
            <person name="Miyagawa K."/>
            <person name="Suzuki Y."/>
            <person name="Kubo T."/>
            <person name="Oyama M."/>
            <person name="Kohara Y."/>
            <person name="Fujiyama A."/>
            <person name="Arakawa K."/>
            <person name="Katayama T."/>
            <person name="Toyoda A."/>
            <person name="Kunieda T."/>
        </authorList>
    </citation>
    <scope>NUCLEOTIDE SEQUENCE [LARGE SCALE GENOMIC DNA]</scope>
    <source>
        <strain evidence="4 5">YOKOZUNA-1</strain>
    </source>
</reference>
<dbReference type="InterPro" id="IPR039039">
    <property type="entry name" value="RAI1-like_fam"/>
</dbReference>
<proteinExistence type="inferred from homology"/>
<accession>A0A1D1V2R7</accession>
<protein>
    <recommendedName>
        <fullName evidence="2">Decapping nuclease</fullName>
        <ecNumber evidence="2">3.6.1.-</ecNumber>
    </recommendedName>
</protein>
<dbReference type="GO" id="GO:0110155">
    <property type="term" value="P:NAD-cap decapping"/>
    <property type="evidence" value="ECO:0007669"/>
    <property type="project" value="TreeGrafter"/>
</dbReference>
<keyword evidence="2" id="KW-0479">Metal-binding</keyword>
<dbReference type="EC" id="3.6.1.-" evidence="2"/>
<evidence type="ECO:0000313" key="5">
    <source>
        <dbReference type="Proteomes" id="UP000186922"/>
    </source>
</evidence>
<dbReference type="GO" id="GO:0000956">
    <property type="term" value="P:nuclear-transcribed mRNA catabolic process"/>
    <property type="evidence" value="ECO:0007669"/>
    <property type="project" value="TreeGrafter"/>
</dbReference>
<dbReference type="GO" id="GO:0005634">
    <property type="term" value="C:nucleus"/>
    <property type="evidence" value="ECO:0007669"/>
    <property type="project" value="UniProtKB-SubCell"/>
</dbReference>
<keyword evidence="2" id="KW-0694">RNA-binding</keyword>
<dbReference type="EMBL" id="BDGG01000003">
    <property type="protein sequence ID" value="GAU96106.1"/>
    <property type="molecule type" value="Genomic_DNA"/>
</dbReference>
<comment type="subcellular location">
    <subcellularLocation>
        <location evidence="2">Nucleus</location>
    </subcellularLocation>
</comment>
<organism evidence="4 5">
    <name type="scientific">Ramazzottius varieornatus</name>
    <name type="common">Water bear</name>
    <name type="synonym">Tardigrade</name>
    <dbReference type="NCBI Taxonomy" id="947166"/>
    <lineage>
        <taxon>Eukaryota</taxon>
        <taxon>Metazoa</taxon>
        <taxon>Ecdysozoa</taxon>
        <taxon>Tardigrada</taxon>
        <taxon>Eutardigrada</taxon>
        <taxon>Parachela</taxon>
        <taxon>Hypsibioidea</taxon>
        <taxon>Ramazzottiidae</taxon>
        <taxon>Ramazzottius</taxon>
    </lineage>
</organism>
<evidence type="ECO:0000256" key="2">
    <source>
        <dbReference type="RuleBase" id="RU367113"/>
    </source>
</evidence>
<dbReference type="Pfam" id="PF08652">
    <property type="entry name" value="RAI1"/>
    <property type="match status" value="1"/>
</dbReference>
<keyword evidence="2" id="KW-0540">Nuclease</keyword>